<accession>A0ABQ7GM67</accession>
<sequence>MDPMLVPHLEEAELLSLQDKRVCVTGAGGYVATHIVARLLQAGSEVHATVQTQSSAQHLLALPHAAPRLKIFEADLLKPGSFDDAISRCSAVIHTASPYQVSLPRGKEKEAVVDPAILESRKTTVTAKEKESLHRPASMCIEGRSLPPPLLQVGLIRMSVDATMSSQAAAEKEAYAFHEQCSHEQNWKWRLVSILPGAIYGPPLSARADGESVRQIARMLK</sequence>
<comment type="caution">
    <text evidence="3">The sequence shown here is derived from an EMBL/GenBank/DDBJ whole genome shotgun (WGS) entry which is preliminary data.</text>
</comment>
<evidence type="ECO:0000256" key="1">
    <source>
        <dbReference type="ARBA" id="ARBA00023002"/>
    </source>
</evidence>
<evidence type="ECO:0000313" key="4">
    <source>
        <dbReference type="Proteomes" id="UP000815325"/>
    </source>
</evidence>
<dbReference type="PANTHER" id="PTHR10366">
    <property type="entry name" value="NAD DEPENDENT EPIMERASE/DEHYDRATASE"/>
    <property type="match status" value="1"/>
</dbReference>
<evidence type="ECO:0000259" key="2">
    <source>
        <dbReference type="Pfam" id="PF01370"/>
    </source>
</evidence>
<reference evidence="3" key="1">
    <citation type="submission" date="2017-08" db="EMBL/GenBank/DDBJ databases">
        <authorList>
            <person name="Polle J.E."/>
            <person name="Barry K."/>
            <person name="Cushman J."/>
            <person name="Schmutz J."/>
            <person name="Tran D."/>
            <person name="Hathwaick L.T."/>
            <person name="Yim W.C."/>
            <person name="Jenkins J."/>
            <person name="Mckie-Krisberg Z.M."/>
            <person name="Prochnik S."/>
            <person name="Lindquist E."/>
            <person name="Dockter R.B."/>
            <person name="Adam C."/>
            <person name="Molina H."/>
            <person name="Bunkerborg J."/>
            <person name="Jin E."/>
            <person name="Buchheim M."/>
            <person name="Magnuson J."/>
        </authorList>
    </citation>
    <scope>NUCLEOTIDE SEQUENCE</scope>
    <source>
        <strain evidence="3">CCAP 19/18</strain>
    </source>
</reference>
<protein>
    <recommendedName>
        <fullName evidence="2">NAD-dependent epimerase/dehydratase domain-containing protein</fullName>
    </recommendedName>
</protein>
<feature type="non-terminal residue" evidence="3">
    <location>
        <position position="221"/>
    </location>
</feature>
<name>A0ABQ7GM67_DUNSA</name>
<dbReference type="InterPro" id="IPR036291">
    <property type="entry name" value="NAD(P)-bd_dom_sf"/>
</dbReference>
<keyword evidence="1" id="KW-0560">Oxidoreductase</keyword>
<organism evidence="3 4">
    <name type="scientific">Dunaliella salina</name>
    <name type="common">Green alga</name>
    <name type="synonym">Protococcus salinus</name>
    <dbReference type="NCBI Taxonomy" id="3046"/>
    <lineage>
        <taxon>Eukaryota</taxon>
        <taxon>Viridiplantae</taxon>
        <taxon>Chlorophyta</taxon>
        <taxon>core chlorophytes</taxon>
        <taxon>Chlorophyceae</taxon>
        <taxon>CS clade</taxon>
        <taxon>Chlamydomonadales</taxon>
        <taxon>Dunaliellaceae</taxon>
        <taxon>Dunaliella</taxon>
    </lineage>
</organism>
<dbReference type="PANTHER" id="PTHR10366:SF852">
    <property type="entry name" value="CINNAMOYL-COA REDUCTASE CAD2"/>
    <property type="match status" value="1"/>
</dbReference>
<dbReference type="SUPFAM" id="SSF51735">
    <property type="entry name" value="NAD(P)-binding Rossmann-fold domains"/>
    <property type="match status" value="1"/>
</dbReference>
<dbReference type="Pfam" id="PF01370">
    <property type="entry name" value="Epimerase"/>
    <property type="match status" value="1"/>
</dbReference>
<keyword evidence="4" id="KW-1185">Reference proteome</keyword>
<proteinExistence type="predicted"/>
<dbReference type="EMBL" id="MU069692">
    <property type="protein sequence ID" value="KAF5835692.1"/>
    <property type="molecule type" value="Genomic_DNA"/>
</dbReference>
<dbReference type="InterPro" id="IPR050425">
    <property type="entry name" value="NAD(P)_dehydrat-like"/>
</dbReference>
<evidence type="ECO:0000313" key="3">
    <source>
        <dbReference type="EMBL" id="KAF5835692.1"/>
    </source>
</evidence>
<gene>
    <name evidence="3" type="ORF">DUNSADRAFT_6971</name>
</gene>
<dbReference type="Proteomes" id="UP000815325">
    <property type="component" value="Unassembled WGS sequence"/>
</dbReference>
<dbReference type="InterPro" id="IPR001509">
    <property type="entry name" value="Epimerase_deHydtase"/>
</dbReference>
<feature type="domain" description="NAD-dependent epimerase/dehydratase" evidence="2">
    <location>
        <begin position="22"/>
        <end position="102"/>
    </location>
</feature>
<dbReference type="Gene3D" id="3.40.50.720">
    <property type="entry name" value="NAD(P)-binding Rossmann-like Domain"/>
    <property type="match status" value="2"/>
</dbReference>